<accession>A0ABV3SFR1</accession>
<dbReference type="RefSeq" id="WP_367953490.1">
    <property type="nucleotide sequence ID" value="NZ_JBDPGJ010000002.1"/>
</dbReference>
<dbReference type="EMBL" id="JBDPGJ010000002">
    <property type="protein sequence ID" value="MEX0405600.1"/>
    <property type="molecule type" value="Genomic_DNA"/>
</dbReference>
<proteinExistence type="predicted"/>
<reference evidence="2 3" key="1">
    <citation type="submission" date="2024-05" db="EMBL/GenBank/DDBJ databases">
        <authorList>
            <person name="Jiang F."/>
        </authorList>
    </citation>
    <scope>NUCLEOTIDE SEQUENCE [LARGE SCALE GENOMIC DNA]</scope>
    <source>
        <strain evidence="2 3">LZ166</strain>
    </source>
</reference>
<dbReference type="SUPFAM" id="SSF50129">
    <property type="entry name" value="GroES-like"/>
    <property type="match status" value="1"/>
</dbReference>
<dbReference type="EC" id="1.-.-.-" evidence="2"/>
<dbReference type="InterPro" id="IPR014188">
    <property type="entry name" value="Acrylyl-CoA_reductase_AcuI"/>
</dbReference>
<name>A0ABV3SFR1_9HYPH</name>
<dbReference type="InterPro" id="IPR013154">
    <property type="entry name" value="ADH-like_N"/>
</dbReference>
<dbReference type="CDD" id="cd08288">
    <property type="entry name" value="MDR_yhdh"/>
    <property type="match status" value="1"/>
</dbReference>
<dbReference type="Gene3D" id="3.90.180.10">
    <property type="entry name" value="Medium-chain alcohol dehydrogenases, catalytic domain"/>
    <property type="match status" value="1"/>
</dbReference>
<evidence type="ECO:0000259" key="1">
    <source>
        <dbReference type="SMART" id="SM00829"/>
    </source>
</evidence>
<dbReference type="Pfam" id="PF00107">
    <property type="entry name" value="ADH_zinc_N"/>
    <property type="match status" value="1"/>
</dbReference>
<dbReference type="Pfam" id="PF08240">
    <property type="entry name" value="ADH_N"/>
    <property type="match status" value="1"/>
</dbReference>
<dbReference type="InterPro" id="IPR011032">
    <property type="entry name" value="GroES-like_sf"/>
</dbReference>
<dbReference type="InterPro" id="IPR020843">
    <property type="entry name" value="ER"/>
</dbReference>
<dbReference type="SMART" id="SM00829">
    <property type="entry name" value="PKS_ER"/>
    <property type="match status" value="1"/>
</dbReference>
<dbReference type="PANTHER" id="PTHR43677">
    <property type="entry name" value="SHORT-CHAIN DEHYDROGENASE/REDUCTASE"/>
    <property type="match status" value="1"/>
</dbReference>
<dbReference type="SUPFAM" id="SSF51735">
    <property type="entry name" value="NAD(P)-binding Rossmann-fold domains"/>
    <property type="match status" value="1"/>
</dbReference>
<organism evidence="2 3">
    <name type="scientific">Aquibium pacificus</name>
    <dbReference type="NCBI Taxonomy" id="3153579"/>
    <lineage>
        <taxon>Bacteria</taxon>
        <taxon>Pseudomonadati</taxon>
        <taxon>Pseudomonadota</taxon>
        <taxon>Alphaproteobacteria</taxon>
        <taxon>Hyphomicrobiales</taxon>
        <taxon>Phyllobacteriaceae</taxon>
        <taxon>Aquibium</taxon>
    </lineage>
</organism>
<evidence type="ECO:0000313" key="2">
    <source>
        <dbReference type="EMBL" id="MEX0405600.1"/>
    </source>
</evidence>
<dbReference type="InterPro" id="IPR036291">
    <property type="entry name" value="NAD(P)-bd_dom_sf"/>
</dbReference>
<dbReference type="NCBIfam" id="TIGR02823">
    <property type="entry name" value="oxido_YhdH"/>
    <property type="match status" value="1"/>
</dbReference>
<dbReference type="InterPro" id="IPR013149">
    <property type="entry name" value="ADH-like_C"/>
</dbReference>
<dbReference type="InterPro" id="IPR051397">
    <property type="entry name" value="Zn-ADH-like_protein"/>
</dbReference>
<evidence type="ECO:0000313" key="3">
    <source>
        <dbReference type="Proteomes" id="UP001556692"/>
    </source>
</evidence>
<dbReference type="GO" id="GO:0016491">
    <property type="term" value="F:oxidoreductase activity"/>
    <property type="evidence" value="ECO:0007669"/>
    <property type="project" value="UniProtKB-KW"/>
</dbReference>
<sequence>MPETFRALLVTRDEDKKQSVAVAEMTEDDLMEGDVTVAVEATTVNYKDGLAITGMAPVVRRFPLVPGIDFAGTVVKSSHVDWREGDQVILNGWGVGETHHGAYAGLARVKGDWLVKLPPQITPFEAMAIGTAGYTAMLCVMALERHGIAPERGPVIVTGAAGGVGSIAIAILSRLGFHVVASTGRTSEEDYLRDLGAAEVIARDELSGPARPLGRERWAGGVDAVGSHTLANVLSMTSYGGAVAACGLAGGMDLPASVAPFILRGVSLLGIDSVMAPLSLRREAWGRLARDLDRAKLASLSTTIGFGGIVDAAHAIVEGRIRGRVVVDMAK</sequence>
<comment type="caution">
    <text evidence="2">The sequence shown here is derived from an EMBL/GenBank/DDBJ whole genome shotgun (WGS) entry which is preliminary data.</text>
</comment>
<dbReference type="PANTHER" id="PTHR43677:SF1">
    <property type="entry name" value="ACRYLYL-COA REDUCTASE ACUI-RELATED"/>
    <property type="match status" value="1"/>
</dbReference>
<keyword evidence="2" id="KW-0560">Oxidoreductase</keyword>
<feature type="domain" description="Enoyl reductase (ER)" evidence="1">
    <location>
        <begin position="17"/>
        <end position="327"/>
    </location>
</feature>
<dbReference type="Gene3D" id="3.40.50.720">
    <property type="entry name" value="NAD(P)-binding Rossmann-like Domain"/>
    <property type="match status" value="1"/>
</dbReference>
<keyword evidence="3" id="KW-1185">Reference proteome</keyword>
<dbReference type="Proteomes" id="UP001556692">
    <property type="component" value="Unassembled WGS sequence"/>
</dbReference>
<protein>
    <submittedName>
        <fullName evidence="2">MDR family oxidoreductase</fullName>
        <ecNumber evidence="2">1.-.-.-</ecNumber>
    </submittedName>
</protein>
<gene>
    <name evidence="2" type="ORF">ABGN05_08010</name>
</gene>